<feature type="region of interest" description="Disordered" evidence="1">
    <location>
        <begin position="1"/>
        <end position="33"/>
    </location>
</feature>
<reference evidence="3" key="2">
    <citation type="submission" date="2020-05" db="UniProtKB">
        <authorList>
            <consortium name="EnsemblMetazoa"/>
        </authorList>
    </citation>
    <scope>IDENTIFICATION</scope>
</reference>
<gene>
    <name evidence="2" type="ORF">ZHAS_00018997</name>
</gene>
<dbReference type="AlphaFoldDB" id="A0A084WL62"/>
<evidence type="ECO:0000313" key="2">
    <source>
        <dbReference type="EMBL" id="KFB50956.1"/>
    </source>
</evidence>
<protein>
    <submittedName>
        <fullName evidence="2 3">tRNA U-34 5-methylaminomethyl-2-thiouridine biosynthesis protein MnmC</fullName>
    </submittedName>
</protein>
<organism evidence="2">
    <name type="scientific">Anopheles sinensis</name>
    <name type="common">Mosquito</name>
    <dbReference type="NCBI Taxonomy" id="74873"/>
    <lineage>
        <taxon>Eukaryota</taxon>
        <taxon>Metazoa</taxon>
        <taxon>Ecdysozoa</taxon>
        <taxon>Arthropoda</taxon>
        <taxon>Hexapoda</taxon>
        <taxon>Insecta</taxon>
        <taxon>Pterygota</taxon>
        <taxon>Neoptera</taxon>
        <taxon>Endopterygota</taxon>
        <taxon>Diptera</taxon>
        <taxon>Nematocera</taxon>
        <taxon>Culicoidea</taxon>
        <taxon>Culicidae</taxon>
        <taxon>Anophelinae</taxon>
        <taxon>Anopheles</taxon>
    </lineage>
</organism>
<sequence length="146" mass="16254">MERANPMEALNWTFAHPSATAEQQHRRTRSRGESINPKQVLTGRGFVVRLVSATGDSWVSSCKSFRVGWRLVPDRLPMMGNLQSSTTGRKRVRQKNNRSAQSSVRSGLERARERVGCSGVPYGAMHRNNRTQPAGSLLQKFVTSSA</sequence>
<proteinExistence type="predicted"/>
<dbReference type="Proteomes" id="UP000030765">
    <property type="component" value="Unassembled WGS sequence"/>
</dbReference>
<keyword evidence="4" id="KW-1185">Reference proteome</keyword>
<dbReference type="EMBL" id="ATLV01024189">
    <property type="status" value="NOT_ANNOTATED_CDS"/>
    <property type="molecule type" value="Genomic_DNA"/>
</dbReference>
<accession>A0A084WL62</accession>
<dbReference type="VEuPathDB" id="VectorBase:ASIC018997"/>
<dbReference type="EnsemblMetazoa" id="ASIC018997-RA">
    <property type="protein sequence ID" value="ASIC018997-PA"/>
    <property type="gene ID" value="ASIC018997"/>
</dbReference>
<evidence type="ECO:0000256" key="1">
    <source>
        <dbReference type="SAM" id="MobiDB-lite"/>
    </source>
</evidence>
<name>A0A084WL62_ANOSI</name>
<evidence type="ECO:0000313" key="3">
    <source>
        <dbReference type="EnsemblMetazoa" id="ASIC018997-PA"/>
    </source>
</evidence>
<feature type="region of interest" description="Disordered" evidence="1">
    <location>
        <begin position="80"/>
        <end position="112"/>
    </location>
</feature>
<evidence type="ECO:0000313" key="4">
    <source>
        <dbReference type="Proteomes" id="UP000030765"/>
    </source>
</evidence>
<dbReference type="EMBL" id="KE525350">
    <property type="protein sequence ID" value="KFB50956.1"/>
    <property type="molecule type" value="Genomic_DNA"/>
</dbReference>
<reference evidence="2 4" key="1">
    <citation type="journal article" date="2014" name="BMC Genomics">
        <title>Genome sequence of Anopheles sinensis provides insight into genetics basis of mosquito competence for malaria parasites.</title>
        <authorList>
            <person name="Zhou D."/>
            <person name="Zhang D."/>
            <person name="Ding G."/>
            <person name="Shi L."/>
            <person name="Hou Q."/>
            <person name="Ye Y."/>
            <person name="Xu Y."/>
            <person name="Zhou H."/>
            <person name="Xiong C."/>
            <person name="Li S."/>
            <person name="Yu J."/>
            <person name="Hong S."/>
            <person name="Yu X."/>
            <person name="Zou P."/>
            <person name="Chen C."/>
            <person name="Chang X."/>
            <person name="Wang W."/>
            <person name="Lv Y."/>
            <person name="Sun Y."/>
            <person name="Ma L."/>
            <person name="Shen B."/>
            <person name="Zhu C."/>
        </authorList>
    </citation>
    <scope>NUCLEOTIDE SEQUENCE [LARGE SCALE GENOMIC DNA]</scope>
</reference>